<evidence type="ECO:0000313" key="4">
    <source>
        <dbReference type="EMBL" id="BAN03617.1"/>
    </source>
</evidence>
<dbReference type="SUPFAM" id="SSF51556">
    <property type="entry name" value="Metallo-dependent hydrolases"/>
    <property type="match status" value="1"/>
</dbReference>
<dbReference type="Pfam" id="PF01026">
    <property type="entry name" value="TatD_DNase"/>
    <property type="match status" value="1"/>
</dbReference>
<dbReference type="PANTHER" id="PTHR46124">
    <property type="entry name" value="D-AMINOACYL-TRNA DEACYLASE"/>
    <property type="match status" value="1"/>
</dbReference>
<dbReference type="InterPro" id="IPR001130">
    <property type="entry name" value="TatD-like"/>
</dbReference>
<name>A0A6C7EA55_ILUCY</name>
<feature type="binding site" evidence="3">
    <location>
        <position position="124"/>
    </location>
    <ligand>
        <name>a divalent metal cation</name>
        <dbReference type="ChEBI" id="CHEBI:60240"/>
        <label>2</label>
    </ligand>
</feature>
<feature type="binding site" evidence="3">
    <location>
        <position position="8"/>
    </location>
    <ligand>
        <name>a divalent metal cation</name>
        <dbReference type="ChEBI" id="CHEBI:60240"/>
        <label>1</label>
    </ligand>
</feature>
<dbReference type="EC" id="3.1.21.-" evidence="4"/>
<dbReference type="RefSeq" id="WP_015442864.1">
    <property type="nucleotide sequence ID" value="NC_020520.1"/>
</dbReference>
<dbReference type="GO" id="GO:0005829">
    <property type="term" value="C:cytosol"/>
    <property type="evidence" value="ECO:0007669"/>
    <property type="project" value="TreeGrafter"/>
</dbReference>
<dbReference type="PIRSF" id="PIRSF005902">
    <property type="entry name" value="DNase_TatD"/>
    <property type="match status" value="1"/>
</dbReference>
<dbReference type="NCBIfam" id="TIGR00010">
    <property type="entry name" value="YchF/TatD family DNA exonuclease"/>
    <property type="match status" value="1"/>
</dbReference>
<dbReference type="GO" id="GO:0046872">
    <property type="term" value="F:metal ion binding"/>
    <property type="evidence" value="ECO:0007669"/>
    <property type="project" value="UniProtKB-KW"/>
</dbReference>
<accession>A0A6C7EA55</accession>
<feature type="binding site" evidence="3">
    <location>
        <position position="148"/>
    </location>
    <ligand>
        <name>a divalent metal cation</name>
        <dbReference type="ChEBI" id="CHEBI:60240"/>
        <label>2</label>
    </ligand>
</feature>
<evidence type="ECO:0000256" key="3">
    <source>
        <dbReference type="PIRSR" id="PIRSR005902-1"/>
    </source>
</evidence>
<dbReference type="KEGG" id="aym:YM304_33030"/>
<dbReference type="InterPro" id="IPR032466">
    <property type="entry name" value="Metal_Hydrolase"/>
</dbReference>
<feature type="binding site" evidence="3">
    <location>
        <position position="88"/>
    </location>
    <ligand>
        <name>a divalent metal cation</name>
        <dbReference type="ChEBI" id="CHEBI:60240"/>
        <label>1</label>
    </ligand>
</feature>
<dbReference type="PANTHER" id="PTHR46124:SF2">
    <property type="entry name" value="D-AMINOACYL-TRNA DEACYLASE"/>
    <property type="match status" value="1"/>
</dbReference>
<keyword evidence="1 3" id="KW-0479">Metal-binding</keyword>
<organism evidence="4 5">
    <name type="scientific">Ilumatobacter coccineus (strain NBRC 103263 / KCTC 29153 / YM16-304)</name>
    <dbReference type="NCBI Taxonomy" id="1313172"/>
    <lineage>
        <taxon>Bacteria</taxon>
        <taxon>Bacillati</taxon>
        <taxon>Actinomycetota</taxon>
        <taxon>Acidimicrobiia</taxon>
        <taxon>Acidimicrobiales</taxon>
        <taxon>Ilumatobacteraceae</taxon>
        <taxon>Ilumatobacter</taxon>
    </lineage>
</organism>
<dbReference type="EMBL" id="AP012057">
    <property type="protein sequence ID" value="BAN03617.1"/>
    <property type="molecule type" value="Genomic_DNA"/>
</dbReference>
<dbReference type="CDD" id="cd01310">
    <property type="entry name" value="TatD_DNAse"/>
    <property type="match status" value="1"/>
</dbReference>
<dbReference type="AlphaFoldDB" id="A0A6C7EA55"/>
<dbReference type="GO" id="GO:0004536">
    <property type="term" value="F:DNA nuclease activity"/>
    <property type="evidence" value="ECO:0007669"/>
    <property type="project" value="InterPro"/>
</dbReference>
<dbReference type="InterPro" id="IPR015991">
    <property type="entry name" value="TatD/YcfH-like"/>
</dbReference>
<dbReference type="Gene3D" id="3.20.20.140">
    <property type="entry name" value="Metal-dependent hydrolases"/>
    <property type="match status" value="1"/>
</dbReference>
<gene>
    <name evidence="4" type="ORF">YM304_33030</name>
</gene>
<evidence type="ECO:0000313" key="5">
    <source>
        <dbReference type="Proteomes" id="UP000011863"/>
    </source>
</evidence>
<dbReference type="PROSITE" id="PS01090">
    <property type="entry name" value="TATD_2"/>
    <property type="match status" value="1"/>
</dbReference>
<sequence>MFIDSHCHIHDERIPDGPDGAVAAAMETGVEILVTVGCDRATSLAAIDVASRHDNVFATVGLHPHEATHGTDSIADLLDTPGIVAIGEAGLDYYYEHSPRDVQREVFAEHIRLAHEHELPLVIHTRDAWDETFEILDAEGVPDRTIFHCFTGGPDAADRGLERGIFLSFSGIVTFNSASDVQEAALRCPADKMLVETDSPYLAPIPHRGKKNRPAWVPHVAQFLADLRDEPLDVLAAATVAATHDAFAGRLHTA</sequence>
<evidence type="ECO:0000256" key="1">
    <source>
        <dbReference type="ARBA" id="ARBA00022723"/>
    </source>
</evidence>
<proteinExistence type="predicted"/>
<dbReference type="GO" id="GO:0016788">
    <property type="term" value="F:hydrolase activity, acting on ester bonds"/>
    <property type="evidence" value="ECO:0007669"/>
    <property type="project" value="InterPro"/>
</dbReference>
<dbReference type="InterPro" id="IPR018228">
    <property type="entry name" value="DNase_TatD-rel_CS"/>
</dbReference>
<dbReference type="Proteomes" id="UP000011863">
    <property type="component" value="Chromosome"/>
</dbReference>
<protein>
    <submittedName>
        <fullName evidence="4">Putative deoxyribonuclease</fullName>
        <ecNumber evidence="4">3.1.21.-</ecNumber>
    </submittedName>
</protein>
<reference evidence="4 5" key="1">
    <citation type="journal article" date="2013" name="Int. J. Syst. Evol. Microbiol.">
        <title>Ilumatobacter nonamiense sp. nov. and Ilumatobacter coccineum sp. nov., isolated from seashore sand.</title>
        <authorList>
            <person name="Matsumoto A."/>
            <person name="Kasai H."/>
            <person name="Matsuo Y."/>
            <person name="Shizuri Y."/>
            <person name="Ichikawa N."/>
            <person name="Fujita N."/>
            <person name="Omura S."/>
            <person name="Takahashi Y."/>
        </authorList>
    </citation>
    <scope>NUCLEOTIDE SEQUENCE [LARGE SCALE GENOMIC DNA]</scope>
    <source>
        <strain evidence="5">NBRC 103263 / KCTC 29153 / YM16-304</strain>
    </source>
</reference>
<feature type="binding site" evidence="3">
    <location>
        <position position="6"/>
    </location>
    <ligand>
        <name>a divalent metal cation</name>
        <dbReference type="ChEBI" id="CHEBI:60240"/>
        <label>1</label>
    </ligand>
</feature>
<evidence type="ECO:0000256" key="2">
    <source>
        <dbReference type="ARBA" id="ARBA00022801"/>
    </source>
</evidence>
<dbReference type="FunFam" id="3.20.20.140:FF:000005">
    <property type="entry name" value="TatD family hydrolase"/>
    <property type="match status" value="1"/>
</dbReference>
<keyword evidence="2 4" id="KW-0378">Hydrolase</keyword>
<keyword evidence="5" id="KW-1185">Reference proteome</keyword>
<feature type="binding site" evidence="3">
    <location>
        <position position="198"/>
    </location>
    <ligand>
        <name>a divalent metal cation</name>
        <dbReference type="ChEBI" id="CHEBI:60240"/>
        <label>1</label>
    </ligand>
</feature>